<reference evidence="3 5" key="1">
    <citation type="submission" date="2016-12" db="EMBL/GenBank/DDBJ databases">
        <title>Draft genome sequence of Roseomonas mucosa strain AU37, isolated from a peripheral intravenous catheter.</title>
        <authorList>
            <person name="Choudhury M.A."/>
            <person name="Sidjabat H.E."/>
            <person name="Wailan A.M."/>
            <person name="Zhang L."/>
            <person name="Marsh N.M."/>
            <person name="Rickard C.M."/>
            <person name="Davies M."/>
            <person name="Mcmillan D.J."/>
        </authorList>
    </citation>
    <scope>NUCLEOTIDE SEQUENCE [LARGE SCALE GENOMIC DNA]</scope>
    <source>
        <strain evidence="3 5">SAVE376</strain>
    </source>
</reference>
<dbReference type="InterPro" id="IPR028098">
    <property type="entry name" value="Glyco_trans_4-like_N"/>
</dbReference>
<dbReference type="InterPro" id="IPR001296">
    <property type="entry name" value="Glyco_trans_1"/>
</dbReference>
<dbReference type="EC" id="2.4.1.345" evidence="4"/>
<evidence type="ECO:0000259" key="2">
    <source>
        <dbReference type="Pfam" id="PF13439"/>
    </source>
</evidence>
<dbReference type="CDD" id="cd03801">
    <property type="entry name" value="GT4_PimA-like"/>
    <property type="match status" value="1"/>
</dbReference>
<feature type="domain" description="Glycosyl transferase family 1" evidence="1">
    <location>
        <begin position="233"/>
        <end position="330"/>
    </location>
</feature>
<dbReference type="Proteomes" id="UP000254919">
    <property type="component" value="Unassembled WGS sequence"/>
</dbReference>
<evidence type="ECO:0000259" key="1">
    <source>
        <dbReference type="Pfam" id="PF00534"/>
    </source>
</evidence>
<evidence type="ECO:0000313" key="5">
    <source>
        <dbReference type="Proteomes" id="UP000054844"/>
    </source>
</evidence>
<dbReference type="EMBL" id="UGVN01000002">
    <property type="protein sequence ID" value="SUE95230.1"/>
    <property type="molecule type" value="Genomic_DNA"/>
</dbReference>
<dbReference type="GO" id="GO:0043750">
    <property type="term" value="F:phosphatidylinositol alpha-mannosyltransferase activity"/>
    <property type="evidence" value="ECO:0007669"/>
    <property type="project" value="UniProtKB-EC"/>
</dbReference>
<dbReference type="OrthoDB" id="7847955at2"/>
<accession>A0A1S8D3F3</accession>
<name>A0A1S8D3F3_9PROT</name>
<keyword evidence="3" id="KW-0808">Transferase</keyword>
<sequence length="364" mass="38840">MTADAVGGVWTYALDLAEGLAARGWRTTLAVLGPAPGMSQRLQARQVPGLDLHLTSLPLDWLAENPGELKRTAAAVARLCRETGAEVAQLNTPSLAALAAFPVPVVSVCHSCLATWWATMRDSPLPPDFLWRTTLLRQGYAASSALVAPTRAFAAATATVHDLAEQPTAVWNGRRPLAWTGSTSQVDSVLTLGRLWDEGKNVAVLDRAAGRLRWPVQAAGATEGPNGAHIALRHIHSLGRLDETEVTVLLAQRPVLASLARYEPFGLAVLEAAQAGCALVLSDIPTFRELWDGAAVFVPPDDEAAVALALDRMMADRAERDRLGDAARERARRYSTAAMSNAMLALYDSLPQPIGPVTMEATVP</sequence>
<dbReference type="Pfam" id="PF13439">
    <property type="entry name" value="Glyco_transf_4"/>
    <property type="match status" value="1"/>
</dbReference>
<evidence type="ECO:0000313" key="3">
    <source>
        <dbReference type="EMBL" id="ONH81965.1"/>
    </source>
</evidence>
<organism evidence="3 5">
    <name type="scientific">Roseomonas mucosa</name>
    <dbReference type="NCBI Taxonomy" id="207340"/>
    <lineage>
        <taxon>Bacteria</taxon>
        <taxon>Pseudomonadati</taxon>
        <taxon>Pseudomonadota</taxon>
        <taxon>Alphaproteobacteria</taxon>
        <taxon>Acetobacterales</taxon>
        <taxon>Roseomonadaceae</taxon>
        <taxon>Roseomonas</taxon>
    </lineage>
</organism>
<dbReference type="EMBL" id="LLWF02000080">
    <property type="protein sequence ID" value="ONH81965.1"/>
    <property type="molecule type" value="Genomic_DNA"/>
</dbReference>
<dbReference type="Pfam" id="PF00534">
    <property type="entry name" value="Glycos_transf_1"/>
    <property type="match status" value="1"/>
</dbReference>
<dbReference type="PANTHER" id="PTHR12526:SF634">
    <property type="entry name" value="BLL3361 PROTEIN"/>
    <property type="match status" value="1"/>
</dbReference>
<keyword evidence="5" id="KW-1185">Reference proteome</keyword>
<proteinExistence type="predicted"/>
<dbReference type="SUPFAM" id="SSF53756">
    <property type="entry name" value="UDP-Glycosyltransferase/glycogen phosphorylase"/>
    <property type="match status" value="1"/>
</dbReference>
<dbReference type="RefSeq" id="WP_019461921.1">
    <property type="nucleotide sequence ID" value="NZ_AP031463.1"/>
</dbReference>
<dbReference type="PANTHER" id="PTHR12526">
    <property type="entry name" value="GLYCOSYLTRANSFERASE"/>
    <property type="match status" value="1"/>
</dbReference>
<dbReference type="Proteomes" id="UP000054844">
    <property type="component" value="Unassembled WGS sequence"/>
</dbReference>
<dbReference type="GeneID" id="99631511"/>
<feature type="domain" description="Glycosyltransferase subfamily 4-like N-terminal" evidence="2">
    <location>
        <begin position="6"/>
        <end position="171"/>
    </location>
</feature>
<dbReference type="Gene3D" id="3.40.50.2000">
    <property type="entry name" value="Glycogen Phosphorylase B"/>
    <property type="match status" value="2"/>
</dbReference>
<reference evidence="4 6" key="2">
    <citation type="submission" date="2018-06" db="EMBL/GenBank/DDBJ databases">
        <authorList>
            <consortium name="Pathogen Informatics"/>
            <person name="Doyle S."/>
        </authorList>
    </citation>
    <scope>NUCLEOTIDE SEQUENCE [LARGE SCALE GENOMIC DNA]</scope>
    <source>
        <strain evidence="4 6">NCTC13291</strain>
    </source>
</reference>
<dbReference type="STRING" id="207340.APZ41_017090"/>
<gene>
    <name evidence="4" type="primary">pimA_3</name>
    <name evidence="3" type="ORF">APZ41_017090</name>
    <name evidence="4" type="ORF">NCTC13291_04113</name>
</gene>
<protein>
    <submittedName>
        <fullName evidence="4">GDP-mannose-dependent alpha-(1-2)-phosphatidylinositol mannosyltransferase</fullName>
        <ecNumber evidence="4">2.4.1.345</ecNumber>
    </submittedName>
    <submittedName>
        <fullName evidence="3">Glycosyl transferase family 1</fullName>
    </submittedName>
</protein>
<keyword evidence="4" id="KW-0328">Glycosyltransferase</keyword>
<evidence type="ECO:0000313" key="6">
    <source>
        <dbReference type="Proteomes" id="UP000254919"/>
    </source>
</evidence>
<dbReference type="AlphaFoldDB" id="A0A1S8D3F3"/>
<evidence type="ECO:0000313" key="4">
    <source>
        <dbReference type="EMBL" id="SUE95230.1"/>
    </source>
</evidence>